<dbReference type="InterPro" id="IPR002048">
    <property type="entry name" value="EF_hand_dom"/>
</dbReference>
<sequence length="986" mass="106679">MQACKQRHPSTLTGSKQHPDPQVKAALADLSALRSEIAGMEAALDVLKGPEHGSMSVMGHVPPKQPTKASLKAKARAAAIAAQNLQLEQAHVKVLHQETSCAALSVSPEASLQDLLHEPLMEIRRACQHSSDPTPVSREDAQVLSCLLDQMLPPGALQARLYNKAALQPALEVDKIYVDMSLLKKEYALIEMVFKEATCQVAYHCSDRAEVLDKLRARYAELMEVACQATQHTRQQYTSLATRLHAALHALDCTGSETAALQAEVDRRNDMLEAAETTRNRLQDEFDTYRESADGELARLESENQALAREVAECSARIAASDELRNTLVARNSETFAAELSDLVDERNELQQRVAFLERQLDKARERQLKPPEPTGGVEASMQTDGPDTVDDPMAAFMSSIMSALTAAQSSGSSGGGAEGLDAAKGPSGAGGVVQPFNPAAFMQALSEGGGGVHTALAAAMAAALTSSVPAAAATGGANTGKASNTPKQSKRDAINFGGFAELVQSNPKPRGKHKTKMWALKCIAQIYADKAIDDRNQQVCEFVYDWHMTRYGLRNMAEINLADLIATVQHYAAESPKICIFGQFCSILPDSATPLTPDFFDFYMFAVQQLSTACTPPSILTLFPDVDSTPVQLNATRALDAVRALFRAFDDPDRLRDFLATKFDPMQDMKNATIEADALMAVVLTEYKARGAASTNNLKALFVAADSDRDRLLRAEDFQAALKCADPSLTDKAIKQLFQDAKDPADGPAADCLDEATFLATARKAGYRHWRIDYRGQGGMMLAPLAGYDSPNRSRESHNTFTMLQNMSENTNPNLASQMEEVRQLAENASVARLERSYSHFQSLMADRSQPEAAWLAYRMLTSQLQSALSRSEPASGRSPLGSHPPSARSMASARSMRGAIDAVMASSRLTSPAAYRRPTMQGSDKPDRRLTAEQGPVTRIGRTARATTDSIASGTGRTARATADASALETGRNVDCSSARETQL</sequence>
<feature type="compositionally biased region" description="Low complexity" evidence="1">
    <location>
        <begin position="954"/>
        <end position="969"/>
    </location>
</feature>
<dbReference type="GO" id="GO:0005509">
    <property type="term" value="F:calcium ion binding"/>
    <property type="evidence" value="ECO:0007669"/>
    <property type="project" value="InterPro"/>
</dbReference>
<feature type="region of interest" description="Disordered" evidence="1">
    <location>
        <begin position="1"/>
        <end position="21"/>
    </location>
</feature>
<feature type="region of interest" description="Disordered" evidence="1">
    <location>
        <begin position="911"/>
        <end position="986"/>
    </location>
</feature>
<name>A0AAW1PXL2_9CHLO</name>
<dbReference type="Gene3D" id="1.10.238.10">
    <property type="entry name" value="EF-hand"/>
    <property type="match status" value="1"/>
</dbReference>
<feature type="compositionally biased region" description="Polar residues" evidence="1">
    <location>
        <begin position="977"/>
        <end position="986"/>
    </location>
</feature>
<organism evidence="3 4">
    <name type="scientific">[Myrmecia] bisecta</name>
    <dbReference type="NCBI Taxonomy" id="41462"/>
    <lineage>
        <taxon>Eukaryota</taxon>
        <taxon>Viridiplantae</taxon>
        <taxon>Chlorophyta</taxon>
        <taxon>core chlorophytes</taxon>
        <taxon>Trebouxiophyceae</taxon>
        <taxon>Trebouxiales</taxon>
        <taxon>Trebouxiaceae</taxon>
        <taxon>Myrmecia</taxon>
    </lineage>
</organism>
<dbReference type="Gene3D" id="1.10.287.2610">
    <property type="match status" value="1"/>
</dbReference>
<dbReference type="AlphaFoldDB" id="A0AAW1PXL2"/>
<dbReference type="EMBL" id="JALJOR010000008">
    <property type="protein sequence ID" value="KAK9812884.1"/>
    <property type="molecule type" value="Genomic_DNA"/>
</dbReference>
<evidence type="ECO:0000256" key="1">
    <source>
        <dbReference type="SAM" id="MobiDB-lite"/>
    </source>
</evidence>
<accession>A0AAW1PXL2</accession>
<proteinExistence type="predicted"/>
<dbReference type="InterPro" id="IPR011992">
    <property type="entry name" value="EF-hand-dom_pair"/>
</dbReference>
<comment type="caution">
    <text evidence="3">The sequence shown here is derived from an EMBL/GenBank/DDBJ whole genome shotgun (WGS) entry which is preliminary data.</text>
</comment>
<dbReference type="PANTHER" id="PTHR34894:SF5">
    <property type="entry name" value="EF-HAND DOMAIN-CONTAINING PROTEIN"/>
    <property type="match status" value="1"/>
</dbReference>
<evidence type="ECO:0000313" key="4">
    <source>
        <dbReference type="Proteomes" id="UP001489004"/>
    </source>
</evidence>
<keyword evidence="4" id="KW-1185">Reference proteome</keyword>
<protein>
    <recommendedName>
        <fullName evidence="2">EF-hand domain-containing protein</fullName>
    </recommendedName>
</protein>
<reference evidence="3 4" key="1">
    <citation type="journal article" date="2024" name="Nat. Commun.">
        <title>Phylogenomics reveals the evolutionary origins of lichenization in chlorophyte algae.</title>
        <authorList>
            <person name="Puginier C."/>
            <person name="Libourel C."/>
            <person name="Otte J."/>
            <person name="Skaloud P."/>
            <person name="Haon M."/>
            <person name="Grisel S."/>
            <person name="Petersen M."/>
            <person name="Berrin J.G."/>
            <person name="Delaux P.M."/>
            <person name="Dal Grande F."/>
            <person name="Keller J."/>
        </authorList>
    </citation>
    <scope>NUCLEOTIDE SEQUENCE [LARGE SCALE GENOMIC DNA]</scope>
    <source>
        <strain evidence="3 4">SAG 2043</strain>
    </source>
</reference>
<dbReference type="SUPFAM" id="SSF47473">
    <property type="entry name" value="EF-hand"/>
    <property type="match status" value="1"/>
</dbReference>
<dbReference type="PROSITE" id="PS50222">
    <property type="entry name" value="EF_HAND_2"/>
    <property type="match status" value="1"/>
</dbReference>
<evidence type="ECO:0000313" key="3">
    <source>
        <dbReference type="EMBL" id="KAK9812884.1"/>
    </source>
</evidence>
<feature type="domain" description="EF-hand" evidence="2">
    <location>
        <begin position="694"/>
        <end position="729"/>
    </location>
</feature>
<evidence type="ECO:0000259" key="2">
    <source>
        <dbReference type="PROSITE" id="PS50222"/>
    </source>
</evidence>
<dbReference type="PANTHER" id="PTHR34894">
    <property type="entry name" value="SAM-DEPENDENT METHYLTRANSFERASE RSMI, CONSERVED SITE"/>
    <property type="match status" value="1"/>
</dbReference>
<feature type="region of interest" description="Disordered" evidence="1">
    <location>
        <begin position="870"/>
        <end position="897"/>
    </location>
</feature>
<gene>
    <name evidence="3" type="ORF">WJX72_005239</name>
</gene>
<feature type="compositionally biased region" description="Low complexity" evidence="1">
    <location>
        <begin position="888"/>
        <end position="897"/>
    </location>
</feature>
<feature type="region of interest" description="Disordered" evidence="1">
    <location>
        <begin position="362"/>
        <end position="386"/>
    </location>
</feature>
<dbReference type="Proteomes" id="UP001489004">
    <property type="component" value="Unassembled WGS sequence"/>
</dbReference>